<dbReference type="EMBL" id="BAAAZR010000008">
    <property type="protein sequence ID" value="GAA3811652.1"/>
    <property type="molecule type" value="Genomic_DNA"/>
</dbReference>
<feature type="compositionally biased region" description="Pro residues" evidence="1">
    <location>
        <begin position="174"/>
        <end position="183"/>
    </location>
</feature>
<feature type="region of interest" description="Disordered" evidence="1">
    <location>
        <begin position="16"/>
        <end position="53"/>
    </location>
</feature>
<keyword evidence="3" id="KW-1185">Reference proteome</keyword>
<sequence length="221" mass="23299">MTAVFGIVGLAITLGTVPTTPLSPPPPRDRALPAPAPDHLPDLRAESAPGPRPSALFEQQKILRHPALAASLGQVEAPERLWTRFVPAPVGGAFAEAPVHPDRWPGTAGSYAAGPARSAKTAGRTARGSGGAYGRRRGPAVPRQDVWQGPPAQGTPSGRWSPPVTAPEETSEPRPLPTPPARPPSADRSPSADRPRPAPNPCATFGDFRRDYCDQVLGRRR</sequence>
<feature type="region of interest" description="Disordered" evidence="1">
    <location>
        <begin position="97"/>
        <end position="209"/>
    </location>
</feature>
<protein>
    <submittedName>
        <fullName evidence="2">Uncharacterized protein</fullName>
    </submittedName>
</protein>
<dbReference type="Proteomes" id="UP001500888">
    <property type="component" value="Unassembled WGS sequence"/>
</dbReference>
<accession>A0ABP7I7R3</accession>
<gene>
    <name evidence="2" type="ORF">GCM10022226_35290</name>
</gene>
<evidence type="ECO:0000256" key="1">
    <source>
        <dbReference type="SAM" id="MobiDB-lite"/>
    </source>
</evidence>
<evidence type="ECO:0000313" key="3">
    <source>
        <dbReference type="Proteomes" id="UP001500888"/>
    </source>
</evidence>
<name>A0ABP7I7R3_9ACTN</name>
<evidence type="ECO:0000313" key="2">
    <source>
        <dbReference type="EMBL" id="GAA3811652.1"/>
    </source>
</evidence>
<organism evidence="2 3">
    <name type="scientific">Sphaerisporangium flaviroseum</name>
    <dbReference type="NCBI Taxonomy" id="509199"/>
    <lineage>
        <taxon>Bacteria</taxon>
        <taxon>Bacillati</taxon>
        <taxon>Actinomycetota</taxon>
        <taxon>Actinomycetes</taxon>
        <taxon>Streptosporangiales</taxon>
        <taxon>Streptosporangiaceae</taxon>
        <taxon>Sphaerisporangium</taxon>
    </lineage>
</organism>
<proteinExistence type="predicted"/>
<comment type="caution">
    <text evidence="2">The sequence shown here is derived from an EMBL/GenBank/DDBJ whole genome shotgun (WGS) entry which is preliminary data.</text>
</comment>
<reference evidence="3" key="1">
    <citation type="journal article" date="2019" name="Int. J. Syst. Evol. Microbiol.">
        <title>The Global Catalogue of Microorganisms (GCM) 10K type strain sequencing project: providing services to taxonomists for standard genome sequencing and annotation.</title>
        <authorList>
            <consortium name="The Broad Institute Genomics Platform"/>
            <consortium name="The Broad Institute Genome Sequencing Center for Infectious Disease"/>
            <person name="Wu L."/>
            <person name="Ma J."/>
        </authorList>
    </citation>
    <scope>NUCLEOTIDE SEQUENCE [LARGE SCALE GENOMIC DNA]</scope>
    <source>
        <strain evidence="3">JCM 16908</strain>
    </source>
</reference>